<dbReference type="eggNOG" id="COG1864">
    <property type="taxonomic scope" value="Bacteria"/>
</dbReference>
<gene>
    <name evidence="6" type="ordered locus">GOX2436</name>
</gene>
<sequence length="243" mass="26297">MRFLIAVLLACTSPAIAANCPGFSPGGQLPAQSNAGPVLCSQFYAAQQSLNDREPLWSAEHLTEEGVEQAQAMAGRAPFYPDTRLPVGQRAELDDYRRSGWSRGHLTPSGDTPDRASRIQTFALSNIVPQNARMNSGPWDKIERAVRNLATQDGELYVVTGPAFKEDLGTIGSNHVRIPSSIWKAIYDPAEDAIAVVVCKNQAIPSCGQVPFDALVRVVGIDPFPGVNAKEKSKRITVKGWPD</sequence>
<keyword evidence="3" id="KW-0732">Signal</keyword>
<keyword evidence="6" id="KW-0378">Hydrolase</keyword>
<dbReference type="GO" id="GO:0046872">
    <property type="term" value="F:metal ion binding"/>
    <property type="evidence" value="ECO:0007669"/>
    <property type="project" value="UniProtKB-KW"/>
</dbReference>
<feature type="chain" id="PRO_5004256792" evidence="3">
    <location>
        <begin position="18"/>
        <end position="243"/>
    </location>
</feature>
<evidence type="ECO:0000256" key="1">
    <source>
        <dbReference type="PIRSR" id="PIRSR640255-1"/>
    </source>
</evidence>
<feature type="domain" description="ENPP1-3/EXOG-like endonuclease/phosphodiesterase" evidence="4">
    <location>
        <begin position="41"/>
        <end position="230"/>
    </location>
</feature>
<dbReference type="EMBL" id="CP000009">
    <property type="protein sequence ID" value="AAW62167.1"/>
    <property type="molecule type" value="Genomic_DNA"/>
</dbReference>
<organism evidence="6 7">
    <name type="scientific">Gluconobacter oxydans (strain 621H)</name>
    <name type="common">Gluconobacter suboxydans</name>
    <dbReference type="NCBI Taxonomy" id="290633"/>
    <lineage>
        <taxon>Bacteria</taxon>
        <taxon>Pseudomonadati</taxon>
        <taxon>Pseudomonadota</taxon>
        <taxon>Alphaproteobacteria</taxon>
        <taxon>Acetobacterales</taxon>
        <taxon>Acetobacteraceae</taxon>
        <taxon>Gluconobacter</taxon>
    </lineage>
</organism>
<keyword evidence="7" id="KW-1185">Reference proteome</keyword>
<evidence type="ECO:0000313" key="7">
    <source>
        <dbReference type="Proteomes" id="UP000006375"/>
    </source>
</evidence>
<dbReference type="SMART" id="SM00892">
    <property type="entry name" value="Endonuclease_NS"/>
    <property type="match status" value="1"/>
</dbReference>
<feature type="binding site" evidence="2">
    <location>
        <position position="135"/>
    </location>
    <ligand>
        <name>Mg(2+)</name>
        <dbReference type="ChEBI" id="CHEBI:18420"/>
        <note>catalytic</note>
    </ligand>
</feature>
<name>Q5FN80_GLUOX</name>
<dbReference type="InterPro" id="IPR040255">
    <property type="entry name" value="Non-specific_endonuclease"/>
</dbReference>
<dbReference type="Pfam" id="PF01223">
    <property type="entry name" value="Endonuclease_NS"/>
    <property type="match status" value="1"/>
</dbReference>
<accession>Q5FN80</accession>
<dbReference type="AlphaFoldDB" id="Q5FN80"/>
<dbReference type="Gene3D" id="3.40.570.10">
    <property type="entry name" value="Extracellular Endonuclease, subunit A"/>
    <property type="match status" value="1"/>
</dbReference>
<feature type="signal peptide" evidence="3">
    <location>
        <begin position="1"/>
        <end position="17"/>
    </location>
</feature>
<dbReference type="EC" id="3.1.30.-" evidence="6"/>
<dbReference type="PANTHER" id="PTHR13966">
    <property type="entry name" value="ENDONUCLEASE RELATED"/>
    <property type="match status" value="1"/>
</dbReference>
<dbReference type="InterPro" id="IPR044929">
    <property type="entry name" value="DNA/RNA_non-sp_Endonuclease_sf"/>
</dbReference>
<dbReference type="GO" id="GO:0016787">
    <property type="term" value="F:hydrolase activity"/>
    <property type="evidence" value="ECO:0007669"/>
    <property type="project" value="UniProtKB-KW"/>
</dbReference>
<dbReference type="InterPro" id="IPR020821">
    <property type="entry name" value="ENPP1-3/EXOG-like_nuc-like"/>
</dbReference>
<dbReference type="GO" id="GO:0004519">
    <property type="term" value="F:endonuclease activity"/>
    <property type="evidence" value="ECO:0007669"/>
    <property type="project" value="UniProtKB-KW"/>
</dbReference>
<keyword evidence="6" id="KW-0255">Endonuclease</keyword>
<dbReference type="SMART" id="SM00477">
    <property type="entry name" value="NUC"/>
    <property type="match status" value="1"/>
</dbReference>
<feature type="active site" description="Proton acceptor" evidence="1">
    <location>
        <position position="105"/>
    </location>
</feature>
<evidence type="ECO:0000259" key="4">
    <source>
        <dbReference type="SMART" id="SM00477"/>
    </source>
</evidence>
<dbReference type="InterPro" id="IPR001604">
    <property type="entry name" value="Endo_G_ENPP1-like_dom"/>
</dbReference>
<keyword evidence="6" id="KW-0540">Nuclease</keyword>
<dbReference type="RefSeq" id="WP_011253935.1">
    <property type="nucleotide sequence ID" value="NC_006677.1"/>
</dbReference>
<evidence type="ECO:0000256" key="2">
    <source>
        <dbReference type="PIRSR" id="PIRSR640255-2"/>
    </source>
</evidence>
<dbReference type="PANTHER" id="PTHR13966:SF5">
    <property type="entry name" value="ENDONUCLEASE G, MITOCHONDRIAL"/>
    <property type="match status" value="1"/>
</dbReference>
<protein>
    <submittedName>
        <fullName evidence="6">Endonuclease</fullName>
        <ecNumber evidence="6">3.1.30.-</ecNumber>
    </submittedName>
</protein>
<dbReference type="KEGG" id="gox:GOX2436"/>
<dbReference type="GO" id="GO:0003676">
    <property type="term" value="F:nucleic acid binding"/>
    <property type="evidence" value="ECO:0007669"/>
    <property type="project" value="InterPro"/>
</dbReference>
<reference evidence="6 7" key="1">
    <citation type="journal article" date="2005" name="Nat. Biotechnol.">
        <title>Complete genome sequence of the acetic acid bacterium Gluconobacter oxydans.</title>
        <authorList>
            <person name="Prust C."/>
            <person name="Hoffmeister M."/>
            <person name="Liesegang H."/>
            <person name="Wiezer A."/>
            <person name="Fricke W.F."/>
            <person name="Ehrenreich A."/>
            <person name="Gottschalk G."/>
            <person name="Deppenmeier U."/>
        </authorList>
    </citation>
    <scope>NUCLEOTIDE SEQUENCE [LARGE SCALE GENOMIC DNA]</scope>
    <source>
        <strain evidence="6 7">621H</strain>
    </source>
</reference>
<evidence type="ECO:0000313" key="6">
    <source>
        <dbReference type="EMBL" id="AAW62167.1"/>
    </source>
</evidence>
<evidence type="ECO:0000259" key="5">
    <source>
        <dbReference type="SMART" id="SM00892"/>
    </source>
</evidence>
<dbReference type="InterPro" id="IPR044925">
    <property type="entry name" value="His-Me_finger_sf"/>
</dbReference>
<dbReference type="SUPFAM" id="SSF54060">
    <property type="entry name" value="His-Me finger endonucleases"/>
    <property type="match status" value="1"/>
</dbReference>
<evidence type="ECO:0000256" key="3">
    <source>
        <dbReference type="SAM" id="SignalP"/>
    </source>
</evidence>
<proteinExistence type="predicted"/>
<dbReference type="HOGENOM" id="CLU_055174_1_0_5"/>
<dbReference type="Proteomes" id="UP000006375">
    <property type="component" value="Chromosome"/>
</dbReference>
<feature type="domain" description="DNA/RNA non-specific endonuclease/pyrophosphatase/phosphodiesterase" evidence="5">
    <location>
        <begin position="43"/>
        <end position="230"/>
    </location>
</feature>
<keyword evidence="2" id="KW-0479">Metal-binding</keyword>